<name>A0A0S7BI04_9CHLR</name>
<evidence type="ECO:0000256" key="6">
    <source>
        <dbReference type="SAM" id="MobiDB-lite"/>
    </source>
</evidence>
<dbReference type="PANTHER" id="PTHR30482">
    <property type="entry name" value="HIGH-AFFINITY BRANCHED-CHAIN AMINO ACID TRANSPORT SYSTEM PERMEASE"/>
    <property type="match status" value="1"/>
</dbReference>
<protein>
    <submittedName>
        <fullName evidence="8">ABC-type branched-chain amino acid transport system, permease component</fullName>
    </submittedName>
</protein>
<keyword evidence="5 7" id="KW-0472">Membrane</keyword>
<feature type="transmembrane region" description="Helical" evidence="7">
    <location>
        <begin position="54"/>
        <end position="73"/>
    </location>
</feature>
<feature type="transmembrane region" description="Helical" evidence="7">
    <location>
        <begin position="432"/>
        <end position="460"/>
    </location>
</feature>
<feature type="transmembrane region" description="Helical" evidence="7">
    <location>
        <begin position="472"/>
        <end position="488"/>
    </location>
</feature>
<dbReference type="InterPro" id="IPR043428">
    <property type="entry name" value="LivM-like"/>
</dbReference>
<feature type="transmembrane region" description="Helical" evidence="7">
    <location>
        <begin position="271"/>
        <end position="293"/>
    </location>
</feature>
<evidence type="ECO:0000313" key="8">
    <source>
        <dbReference type="EMBL" id="GAP14784.1"/>
    </source>
</evidence>
<feature type="region of interest" description="Disordered" evidence="6">
    <location>
        <begin position="504"/>
        <end position="525"/>
    </location>
</feature>
<dbReference type="OrthoDB" id="9789927at2"/>
<evidence type="ECO:0000256" key="4">
    <source>
        <dbReference type="ARBA" id="ARBA00022989"/>
    </source>
</evidence>
<dbReference type="EMBL" id="DF967972">
    <property type="protein sequence ID" value="GAP14784.1"/>
    <property type="molecule type" value="Genomic_DNA"/>
</dbReference>
<dbReference type="RefSeq" id="WP_075074014.1">
    <property type="nucleotide sequence ID" value="NZ_DF967972.1"/>
</dbReference>
<dbReference type="InterPro" id="IPR001851">
    <property type="entry name" value="ABC_transp_permease"/>
</dbReference>
<dbReference type="Proteomes" id="UP000055060">
    <property type="component" value="Unassembled WGS sequence"/>
</dbReference>
<feature type="transmembrane region" description="Helical" evidence="7">
    <location>
        <begin position="300"/>
        <end position="318"/>
    </location>
</feature>
<dbReference type="GO" id="GO:0005886">
    <property type="term" value="C:plasma membrane"/>
    <property type="evidence" value="ECO:0007669"/>
    <property type="project" value="UniProtKB-SubCell"/>
</dbReference>
<feature type="transmembrane region" description="Helical" evidence="7">
    <location>
        <begin position="401"/>
        <end position="420"/>
    </location>
</feature>
<dbReference type="GO" id="GO:0015658">
    <property type="term" value="F:branched-chain amino acid transmembrane transporter activity"/>
    <property type="evidence" value="ECO:0007669"/>
    <property type="project" value="InterPro"/>
</dbReference>
<feature type="transmembrane region" description="Helical" evidence="7">
    <location>
        <begin position="195"/>
        <end position="212"/>
    </location>
</feature>
<feature type="transmembrane region" description="Helical" evidence="7">
    <location>
        <begin position="20"/>
        <end position="42"/>
    </location>
</feature>
<keyword evidence="3 7" id="KW-0812">Transmembrane</keyword>
<evidence type="ECO:0000313" key="9">
    <source>
        <dbReference type="Proteomes" id="UP000055060"/>
    </source>
</evidence>
<evidence type="ECO:0000256" key="3">
    <source>
        <dbReference type="ARBA" id="ARBA00022692"/>
    </source>
</evidence>
<feature type="transmembrane region" description="Helical" evidence="7">
    <location>
        <begin position="218"/>
        <end position="237"/>
    </location>
</feature>
<evidence type="ECO:0000256" key="1">
    <source>
        <dbReference type="ARBA" id="ARBA00004651"/>
    </source>
</evidence>
<proteinExistence type="predicted"/>
<accession>A0A0S7BI04</accession>
<keyword evidence="2" id="KW-1003">Cell membrane</keyword>
<organism evidence="8">
    <name type="scientific">Longilinea arvoryzae</name>
    <dbReference type="NCBI Taxonomy" id="360412"/>
    <lineage>
        <taxon>Bacteria</taxon>
        <taxon>Bacillati</taxon>
        <taxon>Chloroflexota</taxon>
        <taxon>Anaerolineae</taxon>
        <taxon>Anaerolineales</taxon>
        <taxon>Anaerolineaceae</taxon>
        <taxon>Longilinea</taxon>
    </lineage>
</organism>
<feature type="transmembrane region" description="Helical" evidence="7">
    <location>
        <begin position="138"/>
        <end position="159"/>
    </location>
</feature>
<reference evidence="8" key="1">
    <citation type="submission" date="2015-07" db="EMBL/GenBank/DDBJ databases">
        <title>Draft Genome Sequences of Anaerolinea thermolimosa IMO-1, Bellilinea caldifistulae GOMI-1, Leptolinea tardivitalis YMTK-2, Levilinea saccharolytica KIBI-1,Longilinea arvoryzae KOME-1, Previously Described as Members of the Anaerolineaceae (Chloroflexi).</title>
        <authorList>
            <person name="Sekiguchi Y."/>
            <person name="Ohashi A."/>
            <person name="Matsuura N."/>
            <person name="Tourlousse M.D."/>
        </authorList>
    </citation>
    <scope>NUCLEOTIDE SEQUENCE [LARGE SCALE GENOMIC DNA]</scope>
    <source>
        <strain evidence="8">KOME-1</strain>
    </source>
</reference>
<keyword evidence="9" id="KW-1185">Reference proteome</keyword>
<sequence>MKHSNSAFKNGLRAGEPFTIIVMFLILIGFNSSGAAMLARIVGKAPRSGQLPPVAFGLVFLVLLAIWQGISVTSKAKRQNLPHPWLGGLASAGLAGLAVGAFILVFGTLYQNGADFRQTLYALSPNYVQFLEMQMAPASGAALVFAAMLLSGGLFGFAVDKLQPGRAWKVVSEKWDLLFNSNVVRSVRVSRYFKFGLYAVLVLICFFVPRMWGSYWNYVFGLVGIYVLLGLGLNIIVGLSGQLVLGYVAFFAIGAYTVALLNAPFPHNLMWGFWIAVVIGIVLAAISGILIGLPIMRLRGDYLAIVTLGFGEIIRVLLKSDLLTNFTGGPRGIQDIKGPILFGISFSSDVDFMYLILLAVALAIFIAYRLQNSRVGRSWIAIREDETVAQASGVNTTQYKLLALALGAAFAGLGGVLFAARNQFTGPEDHVMMVSINVLCQVIVGGMGSIPGVVLGAFALKGLPEILRDLENYRLLAFGALLVIMMIVRPQGLWPIGRPVLERKDQDKPSASAVEKKEDPHGDLS</sequence>
<feature type="transmembrane region" description="Helical" evidence="7">
    <location>
        <begin position="85"/>
        <end position="110"/>
    </location>
</feature>
<dbReference type="PANTHER" id="PTHR30482:SF10">
    <property type="entry name" value="HIGH-AFFINITY BRANCHED-CHAIN AMINO ACID TRANSPORT PROTEIN BRAE"/>
    <property type="match status" value="1"/>
</dbReference>
<evidence type="ECO:0000256" key="5">
    <source>
        <dbReference type="ARBA" id="ARBA00023136"/>
    </source>
</evidence>
<feature type="transmembrane region" description="Helical" evidence="7">
    <location>
        <begin position="244"/>
        <end position="265"/>
    </location>
</feature>
<gene>
    <name evidence="8" type="ORF">LARV_02560</name>
</gene>
<dbReference type="STRING" id="360412.LARV_02560"/>
<dbReference type="AlphaFoldDB" id="A0A0S7BI04"/>
<evidence type="ECO:0000256" key="7">
    <source>
        <dbReference type="SAM" id="Phobius"/>
    </source>
</evidence>
<evidence type="ECO:0000256" key="2">
    <source>
        <dbReference type="ARBA" id="ARBA00022475"/>
    </source>
</evidence>
<dbReference type="CDD" id="cd06581">
    <property type="entry name" value="TM_PBP1_LivM_like"/>
    <property type="match status" value="1"/>
</dbReference>
<dbReference type="Pfam" id="PF02653">
    <property type="entry name" value="BPD_transp_2"/>
    <property type="match status" value="1"/>
</dbReference>
<keyword evidence="4 7" id="KW-1133">Transmembrane helix</keyword>
<feature type="transmembrane region" description="Helical" evidence="7">
    <location>
        <begin position="352"/>
        <end position="370"/>
    </location>
</feature>
<comment type="subcellular location">
    <subcellularLocation>
        <location evidence="1">Cell membrane</location>
        <topology evidence="1">Multi-pass membrane protein</topology>
    </subcellularLocation>
</comment>